<dbReference type="InterPro" id="IPR023827">
    <property type="entry name" value="Peptidase_S8_Asp-AS"/>
</dbReference>
<feature type="domain" description="Peptidase S8/S53" evidence="8">
    <location>
        <begin position="167"/>
        <end position="386"/>
    </location>
</feature>
<dbReference type="InterPro" id="IPR050131">
    <property type="entry name" value="Peptidase_S8_subtilisin-like"/>
</dbReference>
<evidence type="ECO:0000259" key="8">
    <source>
        <dbReference type="Pfam" id="PF00082"/>
    </source>
</evidence>
<evidence type="ECO:0000256" key="7">
    <source>
        <dbReference type="SAM" id="Phobius"/>
    </source>
</evidence>
<dbReference type="STRING" id="645134.A0A0L0HS73"/>
<dbReference type="InterPro" id="IPR034193">
    <property type="entry name" value="PCSK9_ProteinaseK-like"/>
</dbReference>
<reference evidence="9 10" key="1">
    <citation type="submission" date="2009-08" db="EMBL/GenBank/DDBJ databases">
        <title>The Genome Sequence of Spizellomyces punctatus strain DAOM BR117.</title>
        <authorList>
            <consortium name="The Broad Institute Genome Sequencing Platform"/>
            <person name="Russ C."/>
            <person name="Cuomo C."/>
            <person name="Shea T."/>
            <person name="Young S.K."/>
            <person name="Zeng Q."/>
            <person name="Koehrsen M."/>
            <person name="Haas B."/>
            <person name="Borodovsky M."/>
            <person name="Guigo R."/>
            <person name="Alvarado L."/>
            <person name="Berlin A."/>
            <person name="Bochicchio J."/>
            <person name="Borenstein D."/>
            <person name="Chapman S."/>
            <person name="Chen Z."/>
            <person name="Engels R."/>
            <person name="Freedman E."/>
            <person name="Gellesch M."/>
            <person name="Goldberg J."/>
            <person name="Griggs A."/>
            <person name="Gujja S."/>
            <person name="Heiman D."/>
            <person name="Hepburn T."/>
            <person name="Howarth C."/>
            <person name="Jen D."/>
            <person name="Larson L."/>
            <person name="Lewis B."/>
            <person name="Mehta T."/>
            <person name="Park D."/>
            <person name="Pearson M."/>
            <person name="Roberts A."/>
            <person name="Saif S."/>
            <person name="Shenoy N."/>
            <person name="Sisk P."/>
            <person name="Stolte C."/>
            <person name="Sykes S."/>
            <person name="Thomson T."/>
            <person name="Walk T."/>
            <person name="White J."/>
            <person name="Yandava C."/>
            <person name="Burger G."/>
            <person name="Gray M.W."/>
            <person name="Holland P.W.H."/>
            <person name="King N."/>
            <person name="Lang F.B.F."/>
            <person name="Roger A.J."/>
            <person name="Ruiz-Trillo I."/>
            <person name="Lander E."/>
            <person name="Nusbaum C."/>
        </authorList>
    </citation>
    <scope>NUCLEOTIDE SEQUENCE [LARGE SCALE GENOMIC DNA]</scope>
    <source>
        <strain evidence="9 10">DAOM BR117</strain>
    </source>
</reference>
<keyword evidence="3 5" id="KW-0378">Hydrolase</keyword>
<protein>
    <recommendedName>
        <fullName evidence="8">Peptidase S8/S53 domain-containing protein</fullName>
    </recommendedName>
</protein>
<dbReference type="eggNOG" id="KOG1153">
    <property type="taxonomic scope" value="Eukaryota"/>
</dbReference>
<feature type="active site" description="Charge relay system" evidence="5">
    <location>
        <position position="209"/>
    </location>
</feature>
<dbReference type="PROSITE" id="PS51892">
    <property type="entry name" value="SUBTILASE"/>
    <property type="match status" value="1"/>
</dbReference>
<dbReference type="InterPro" id="IPR015500">
    <property type="entry name" value="Peptidase_S8_subtilisin-rel"/>
</dbReference>
<proteinExistence type="inferred from homology"/>
<dbReference type="EMBL" id="KQ257451">
    <property type="protein sequence ID" value="KND03973.1"/>
    <property type="molecule type" value="Genomic_DNA"/>
</dbReference>
<evidence type="ECO:0000313" key="9">
    <source>
        <dbReference type="EMBL" id="KND03973.1"/>
    </source>
</evidence>
<dbReference type="InterPro" id="IPR023828">
    <property type="entry name" value="Peptidase_S8_Ser-AS"/>
</dbReference>
<dbReference type="OrthoDB" id="206201at2759"/>
<name>A0A0L0HS73_SPIPD</name>
<dbReference type="PROSITE" id="PS00137">
    <property type="entry name" value="SUBTILASE_HIS"/>
    <property type="match status" value="1"/>
</dbReference>
<evidence type="ECO:0000313" key="10">
    <source>
        <dbReference type="Proteomes" id="UP000053201"/>
    </source>
</evidence>
<keyword evidence="10" id="KW-1185">Reference proteome</keyword>
<dbReference type="Pfam" id="PF00082">
    <property type="entry name" value="Peptidase_S8"/>
    <property type="match status" value="1"/>
</dbReference>
<dbReference type="PROSITE" id="PS00136">
    <property type="entry name" value="SUBTILASE_ASP"/>
    <property type="match status" value="1"/>
</dbReference>
<feature type="active site" description="Charge relay system" evidence="5">
    <location>
        <position position="176"/>
    </location>
</feature>
<keyword evidence="7" id="KW-0812">Transmembrane</keyword>
<dbReference type="PANTHER" id="PTHR43806">
    <property type="entry name" value="PEPTIDASE S8"/>
    <property type="match status" value="1"/>
</dbReference>
<evidence type="ECO:0000256" key="5">
    <source>
        <dbReference type="PROSITE-ProRule" id="PRU01240"/>
    </source>
</evidence>
<evidence type="ECO:0000256" key="1">
    <source>
        <dbReference type="ARBA" id="ARBA00011073"/>
    </source>
</evidence>
<dbReference type="PANTHER" id="PTHR43806:SF11">
    <property type="entry name" value="CEREVISIN-RELATED"/>
    <property type="match status" value="1"/>
</dbReference>
<dbReference type="GO" id="GO:0006508">
    <property type="term" value="P:proteolysis"/>
    <property type="evidence" value="ECO:0007669"/>
    <property type="project" value="UniProtKB-KW"/>
</dbReference>
<dbReference type="Gene3D" id="3.40.50.200">
    <property type="entry name" value="Peptidase S8/S53 domain"/>
    <property type="match status" value="1"/>
</dbReference>
<dbReference type="PRINTS" id="PR00723">
    <property type="entry name" value="SUBTILISIN"/>
</dbReference>
<feature type="transmembrane region" description="Helical" evidence="7">
    <location>
        <begin position="6"/>
        <end position="25"/>
    </location>
</feature>
<evidence type="ECO:0000256" key="6">
    <source>
        <dbReference type="RuleBase" id="RU003355"/>
    </source>
</evidence>
<dbReference type="AlphaFoldDB" id="A0A0L0HS73"/>
<dbReference type="Proteomes" id="UP000053201">
    <property type="component" value="Unassembled WGS sequence"/>
</dbReference>
<dbReference type="FunFam" id="3.40.50.200:FF:000007">
    <property type="entry name" value="Subtilisin-like serine protease"/>
    <property type="match status" value="1"/>
</dbReference>
<dbReference type="GO" id="GO:0005615">
    <property type="term" value="C:extracellular space"/>
    <property type="evidence" value="ECO:0007669"/>
    <property type="project" value="TreeGrafter"/>
</dbReference>
<evidence type="ECO:0000256" key="2">
    <source>
        <dbReference type="ARBA" id="ARBA00022670"/>
    </source>
</evidence>
<feature type="active site" description="Charge relay system" evidence="5">
    <location>
        <position position="368"/>
    </location>
</feature>
<sequence>MLRALWLMVMLVLFGMVYLTAIYFMEPTNGFYMAHDLEQKAISRCSQPYPSKYLVTLALNSELSEHLEDLWQAIGTNHSLVALLRTWNIGRFNGYSIEFPDKNHCVRFWTAYDAGYFGEAVAHVEMDTTQKVDIQQMQVNPPWGLDRIDQRAYPLDGRYQSYPDSGGEGVDIYIVDTGINIKHKDFEGRAVWGTTTRSDNAPDFDDNGHGSHVAGIAGSKTYGVAKKARLIAVKALDADGHGPYSELIEGLQWVARNAPPTGNKSIVNSLSIQGEVSQALNGAVTGLLDLGIHVVSASGNRGQDACGFSPAEITTNTSAISVGAVDDSDTEPAFSNYGDCVSIMGPGVRILSVDADSNDGTRVMSGTSMAAPHVSGVLAILLAGATDGNGIPTDPAGLKTYVLSHVTKDVTASDGTAKVNSGVVYIGPT</sequence>
<dbReference type="InParanoid" id="A0A0L0HS73"/>
<keyword evidence="7" id="KW-0472">Membrane</keyword>
<dbReference type="GeneID" id="27685083"/>
<dbReference type="OMA" id="WIAQINE"/>
<dbReference type="InterPro" id="IPR022398">
    <property type="entry name" value="Peptidase_S8_His-AS"/>
</dbReference>
<comment type="similarity">
    <text evidence="1 5 6">Belongs to the peptidase S8 family.</text>
</comment>
<organism evidence="9 10">
    <name type="scientific">Spizellomyces punctatus (strain DAOM BR117)</name>
    <dbReference type="NCBI Taxonomy" id="645134"/>
    <lineage>
        <taxon>Eukaryota</taxon>
        <taxon>Fungi</taxon>
        <taxon>Fungi incertae sedis</taxon>
        <taxon>Chytridiomycota</taxon>
        <taxon>Chytridiomycota incertae sedis</taxon>
        <taxon>Chytridiomycetes</taxon>
        <taxon>Spizellomycetales</taxon>
        <taxon>Spizellomycetaceae</taxon>
        <taxon>Spizellomyces</taxon>
    </lineage>
</organism>
<accession>A0A0L0HS73</accession>
<dbReference type="RefSeq" id="XP_016612012.1">
    <property type="nucleotide sequence ID" value="XM_016749738.1"/>
</dbReference>
<evidence type="ECO:0000256" key="4">
    <source>
        <dbReference type="ARBA" id="ARBA00022825"/>
    </source>
</evidence>
<keyword evidence="7" id="KW-1133">Transmembrane helix</keyword>
<dbReference type="GO" id="GO:0004252">
    <property type="term" value="F:serine-type endopeptidase activity"/>
    <property type="evidence" value="ECO:0007669"/>
    <property type="project" value="UniProtKB-UniRule"/>
</dbReference>
<dbReference type="PROSITE" id="PS00138">
    <property type="entry name" value="SUBTILASE_SER"/>
    <property type="match status" value="1"/>
</dbReference>
<keyword evidence="4 5" id="KW-0720">Serine protease</keyword>
<dbReference type="InterPro" id="IPR000209">
    <property type="entry name" value="Peptidase_S8/S53_dom"/>
</dbReference>
<gene>
    <name evidence="9" type="ORF">SPPG_01423</name>
</gene>
<dbReference type="CDD" id="cd04077">
    <property type="entry name" value="Peptidases_S8_PCSK9_ProteinaseK_like"/>
    <property type="match status" value="1"/>
</dbReference>
<keyword evidence="2 5" id="KW-0645">Protease</keyword>
<evidence type="ECO:0000256" key="3">
    <source>
        <dbReference type="ARBA" id="ARBA00022801"/>
    </source>
</evidence>
<dbReference type="VEuPathDB" id="FungiDB:SPPG_01423"/>
<dbReference type="InterPro" id="IPR036852">
    <property type="entry name" value="Peptidase_S8/S53_dom_sf"/>
</dbReference>
<dbReference type="SUPFAM" id="SSF52743">
    <property type="entry name" value="Subtilisin-like"/>
    <property type="match status" value="1"/>
</dbReference>